<accession>A0A5N6LZH8</accession>
<dbReference type="EMBL" id="SZYD01000017">
    <property type="protein sequence ID" value="KAD3067034.1"/>
    <property type="molecule type" value="Genomic_DNA"/>
</dbReference>
<reference evidence="1 2" key="1">
    <citation type="submission" date="2019-05" db="EMBL/GenBank/DDBJ databases">
        <title>Mikania micrantha, genome provides insights into the molecular mechanism of rapid growth.</title>
        <authorList>
            <person name="Liu B."/>
        </authorList>
    </citation>
    <scope>NUCLEOTIDE SEQUENCE [LARGE SCALE GENOMIC DNA]</scope>
    <source>
        <strain evidence="1">NLD-2019</strain>
        <tissue evidence="1">Leaf</tissue>
    </source>
</reference>
<comment type="caution">
    <text evidence="1">The sequence shown here is derived from an EMBL/GenBank/DDBJ whole genome shotgun (WGS) entry which is preliminary data.</text>
</comment>
<proteinExistence type="predicted"/>
<name>A0A5N6LZH8_9ASTR</name>
<keyword evidence="2" id="KW-1185">Reference proteome</keyword>
<protein>
    <submittedName>
        <fullName evidence="1">Uncharacterized protein</fullName>
    </submittedName>
</protein>
<dbReference type="AlphaFoldDB" id="A0A5N6LZH8"/>
<dbReference type="Proteomes" id="UP000326396">
    <property type="component" value="Linkage Group LG7"/>
</dbReference>
<evidence type="ECO:0000313" key="1">
    <source>
        <dbReference type="EMBL" id="KAD3067034.1"/>
    </source>
</evidence>
<organism evidence="1 2">
    <name type="scientific">Mikania micrantha</name>
    <name type="common">bitter vine</name>
    <dbReference type="NCBI Taxonomy" id="192012"/>
    <lineage>
        <taxon>Eukaryota</taxon>
        <taxon>Viridiplantae</taxon>
        <taxon>Streptophyta</taxon>
        <taxon>Embryophyta</taxon>
        <taxon>Tracheophyta</taxon>
        <taxon>Spermatophyta</taxon>
        <taxon>Magnoliopsida</taxon>
        <taxon>eudicotyledons</taxon>
        <taxon>Gunneridae</taxon>
        <taxon>Pentapetalae</taxon>
        <taxon>asterids</taxon>
        <taxon>campanulids</taxon>
        <taxon>Asterales</taxon>
        <taxon>Asteraceae</taxon>
        <taxon>Asteroideae</taxon>
        <taxon>Heliantheae alliance</taxon>
        <taxon>Eupatorieae</taxon>
        <taxon>Mikania</taxon>
    </lineage>
</organism>
<sequence>MQYRLIASQYSYIICGVVPKLTVVPPAMSITRQWQSVGQYCTHSDLKSGWPPRRDGWGLSGPNSTIQDYHARRYALLTVMVAGIERKQEMRMRMKKLIFIQVARPDNPRRIAWRPAANLGVPRGPGSQIFSIAPARIA</sequence>
<evidence type="ECO:0000313" key="2">
    <source>
        <dbReference type="Proteomes" id="UP000326396"/>
    </source>
</evidence>
<gene>
    <name evidence="1" type="ORF">E3N88_34914</name>
</gene>